<dbReference type="InterPro" id="IPR035986">
    <property type="entry name" value="PKD_dom_sf"/>
</dbReference>
<dbReference type="Proteomes" id="UP000032726">
    <property type="component" value="Chromosome"/>
</dbReference>
<evidence type="ECO:0000256" key="2">
    <source>
        <dbReference type="SAM" id="MobiDB-lite"/>
    </source>
</evidence>
<name>A0A0D5YW66_9FLAO</name>
<dbReference type="SMART" id="SM00612">
    <property type="entry name" value="Kelch"/>
    <property type="match status" value="13"/>
</dbReference>
<accession>A0A0D5YW66</accession>
<dbReference type="Pfam" id="PF05345">
    <property type="entry name" value="He_PIG"/>
    <property type="match status" value="1"/>
</dbReference>
<organism evidence="4 5">
    <name type="scientific">Flagellimonas lutaonensis</name>
    <dbReference type="NCBI Taxonomy" id="516051"/>
    <lineage>
        <taxon>Bacteria</taxon>
        <taxon>Pseudomonadati</taxon>
        <taxon>Bacteroidota</taxon>
        <taxon>Flavobacteriia</taxon>
        <taxon>Flavobacteriales</taxon>
        <taxon>Flavobacteriaceae</taxon>
        <taxon>Flagellimonas</taxon>
    </lineage>
</organism>
<keyword evidence="5" id="KW-1185">Reference proteome</keyword>
<dbReference type="SUPFAM" id="SSF49299">
    <property type="entry name" value="PKD domain"/>
    <property type="match status" value="4"/>
</dbReference>
<evidence type="ECO:0000313" key="4">
    <source>
        <dbReference type="EMBL" id="AKA36093.1"/>
    </source>
</evidence>
<gene>
    <name evidence="4" type="ORF">VC82_2521</name>
</gene>
<dbReference type="GO" id="GO:0005509">
    <property type="term" value="F:calcium ion binding"/>
    <property type="evidence" value="ECO:0007669"/>
    <property type="project" value="InterPro"/>
</dbReference>
<dbReference type="NCBIfam" id="TIGR04183">
    <property type="entry name" value="Por_Secre_tail"/>
    <property type="match status" value="1"/>
</dbReference>
<dbReference type="InterPro" id="IPR006652">
    <property type="entry name" value="Kelch_1"/>
</dbReference>
<feature type="compositionally biased region" description="Low complexity" evidence="2">
    <location>
        <begin position="3016"/>
        <end position="3027"/>
    </location>
</feature>
<dbReference type="Pfam" id="PF24681">
    <property type="entry name" value="Kelch_KLHDC2_KLHL20_DRC7"/>
    <property type="match status" value="3"/>
</dbReference>
<dbReference type="InterPro" id="IPR013783">
    <property type="entry name" value="Ig-like_fold"/>
</dbReference>
<dbReference type="SUPFAM" id="SSF50965">
    <property type="entry name" value="Galactose oxidase, central domain"/>
    <property type="match status" value="1"/>
</dbReference>
<dbReference type="GO" id="GO:0016020">
    <property type="term" value="C:membrane"/>
    <property type="evidence" value="ECO:0007669"/>
    <property type="project" value="InterPro"/>
</dbReference>
<feature type="region of interest" description="Disordered" evidence="2">
    <location>
        <begin position="603"/>
        <end position="628"/>
    </location>
</feature>
<evidence type="ECO:0000259" key="3">
    <source>
        <dbReference type="PROSITE" id="PS50093"/>
    </source>
</evidence>
<dbReference type="Pfam" id="PF18911">
    <property type="entry name" value="PKD_4"/>
    <property type="match status" value="1"/>
</dbReference>
<dbReference type="InterPro" id="IPR011043">
    <property type="entry name" value="Gal_Oxase/kelch_b-propeller"/>
</dbReference>
<dbReference type="InterPro" id="IPR022409">
    <property type="entry name" value="PKD/Chitinase_dom"/>
</dbReference>
<dbReference type="OrthoDB" id="9805017at2"/>
<dbReference type="PROSITE" id="PS50093">
    <property type="entry name" value="PKD"/>
    <property type="match status" value="1"/>
</dbReference>
<dbReference type="InterPro" id="IPR015915">
    <property type="entry name" value="Kelch-typ_b-propeller"/>
</dbReference>
<dbReference type="InterPro" id="IPR026444">
    <property type="entry name" value="Secre_tail"/>
</dbReference>
<protein>
    <submittedName>
        <fullName evidence="4">PKD domain-containing protein</fullName>
    </submittedName>
</protein>
<dbReference type="STRING" id="516051.VC82_2521"/>
<dbReference type="Gene3D" id="2.60.120.260">
    <property type="entry name" value="Galactose-binding domain-like"/>
    <property type="match status" value="3"/>
</dbReference>
<sequence length="3557" mass="375721">MKGFYYIQFWVTIFIFTVFPTSNIHSQGFNSSALLGESLNNPTSLAFGPDGKLYVAQQDGTIHQYTVARDGAPAGSGTYSVTNTVVINHIKLNVLNHNDIGELDNNGSAVNGKRQVTGILAAGTAANPILYVTSSDPRIGGASSSNPSGELDRNLDTNSGILSRLTWNGNSWNQVDLVRGLPRCEENHASNGLDIFTKSGSTYLLLQQGGNTNKGAPSNNFGGIAETYLAGAILIINLTQLEGMAVYTDPRTGFDYVYDLPTLNDPTRTDITNTHPKFPYPSGHPMYNATIDIGDPFGGNNTRNQAIPEPGGPVQIFSPGWRNGYDVVVTEAGLVYSVDNGGNSTWGGVPLIYLSNGTLKGHHYTTTYDPGAGDYVTNDFHENGSSTVWDALHFIGSVNDANGTYYAGHPVPIRAFPALAEVISYNYNGSSWVEVSRDDFSSLLNGVSGYFNSSFNMSNFPNDTRQGEFLSANQSSSKVNIFDVVTSSTNGICEYTASNFNNAMKGDLLTASFNGKINRYQLNSSGTTLLVKDNNFFSGFGSVPLDVIAQGDSDVFPGTVWAATYSSGNITVFEPTDFVNCPQPGEGGYDPFADSDGDGFTNEDEVANGTNHCSGGSKPEDNDGDFVSDLMDADDDNDGIADVNDSFQWDADNGTTTNLPVDYPFWNNDPGTGFAGLGFTGWMTNGSTDYLDQYDEGNLSFGGAGGKATIDFTGNGDALGASNDQENGFQFGINVDSNSNPFTVHSKIETPFGGNPPVGTQSYGIQIGTGDQDNYLKLAASTGTSSSDSEHGFEVVLENGGLVTSNAYDAPGFLAANAMDLYISIDPSANTAQCFYSFDSGTTINALGGPLTLPSSFLDTNDNQGLAVGIISTSGGSGPDYTATWDFINVDEGTVGGESCIWNGLTDAGLGRFETRKEQVGDKLYIMGGWLTGLIASNTVEIYDMTNDTWSFGANMPINVTHMGSAVVGNDIWLIGGFVGNHPGTATGEVHIYNTITDSWSQGPALPSPIGSGAATYNNGKIHFFGGLLPDRQTDVGNHYVLDVNDIGAGWATAASLPNPRNHHGAASVNGFVYAIGGQFGHDSSPQYQNLLHAYNPSTDTWTNLAALPQNRSHFEPGTTVHDGKIIIVGGRGGPSIFFDEVSQYDPITNTWMELCQLPEKLVAPVAHSFGDRLIVSGGGVNSTSNLTTSTQWLQLESGNSGLTWNDKNENETYLGRHECGFVQAGDKFYLIGGRESDLVQYYDYSADIWTTVTDPAPLLFNHFQGIEYKGLIWVIAALKGDNFPNDTPTDYVWMFDPANQEWIQGTEIPSGRKRGSTGLALYNDKFYVVGGNTNGHDGGYVAWMDEYDPATGAWTTLPDAPHARDHFSISVIGNKLYAVGGRLSGGPGGVFSPYVPEVDVYDFTSQSWQTLPPSANIPTSRASAINAIYNGKLMIIGGSVQNELVYGMLTTDALQITEEFDPVTHTWTRLADTNYKRRATQAIVNGNGIFMTAGSDQLGGAQQKNMEYYGQDNPSGTPIVASQFSAPSSISVEQGSNADASLDVSGGNVGIFVRSMQISGTNASEFSIVSGELPNGGLLMPNSTHNFSVGFNGTTNGATATLTVEYGASSQEQIQLFGPLDVNTDWVDKNENENYTARHECSFVQSGDKFYLMGGRENSTTIDVYDYTSNSWSQLTNSAPEEFNHFQALEYHGLIWVIGAFRTNIFPSEIPADYVWAFDPSTNEWIQGPEIPSGRKRGSSALALHNGKFYIMGGNTDGHDGGYVAWFDEYDPATGTWTTLTDAPRARDHFHATVIDGKLYAAGGRLSGGAGGTFSPTIPEVDVYDFASATWSTLPSAQNIPTQRAAAATVKFNDRLIVIGGEAAGTGAMAVTEEYDPVAQSWRTLSDMNHARHGTQAIVSGSGIFILAGSPNLGNGNQKNMEYLGTDNPQGVPLVTSTLSAPTSMGIVENSSADITLNVSGGNTGVVVTSMSITGPDASDFNIVSGELTNGLLVPLSSHNVTVVLTGTGANRNAVLTINYGVSSSVTVDLVSIVPSTDGVISFTLIDADTDNDLFNLFDGQQIDISSLPTSNLNVRGNTEPPTVGSVFFQLSGTTSNTRNENGAPYALFGDSAGDYFPGSLPEGNYSLTATAYNGPNQSGGILGQPFIVNFSINQTGGGNLPPTAIASANPESGNAPLSVDFAGSGSTDDMGVTSYFWDFKDGNTSTDADPTHIFTSNGTYMVEFTVTDGGGLIDTTTLPISVSPVGQGTELWLEAECATVGANWSTVSDGSASNGEYLLPPAGNNWNSPSSDTDDWVTFTFNASQGTYSIYGLVSTPSGSNDSFWIRANGGTWVKWNSIPGGTAFSWHQVWDNDNNNTVVAFDLVDGANTIDVTNREQGTGLDKLYVTDTANVPAGLGGADPNCTVTPQPPVANAGADQTVTLPTSSVTLNGSGTDPDGGVITGYQWTQQSGPNTAALSGDDTPDLTASGLVEGSYVFRLTVTDDESDTGFDEATVVVNAAGQGTELWLEAECATVGANWSTVSDGSASNGEYLLPPAGNNWNSPSSDTDDWVTFTFNASQGTYSIYGLVSTPSGSNDSFWIRANGGTWVKWNSIPGGTAFSWHQVWDNDNNNTVVAFDLVDGANTIDVTNREQGTGLDKLYVTDTANVPAGLGGADPNCTVTPQPPVANAGADQTVTLPTSSVTLNGSGTDPDGGVITGYQWTQQSGPNTAALSGDDTPDLTASGLVEGSYVFRLTVTDDESDTGFDEATVVVNAAGQGTELWLEAECATVGANWSTVSDGSASNGEYLLPPAGNNWNSPSSDTDDWVTFTFNASQGTYSIYGLVSTPSGSNDSFWIRANGGTWVKWNSIPGGTAFSWHQVWDNDNNNTVVAFDLVDGANTIDVTNREQGTGLDKLYVTDTANVPAGLGGADPNCTVTPQPPVANAGADQTVTLPTSSVTLNGSGTDPDGGVITGYQWTQQSGPNTAALSGDDTPDLTASGLVEGSYVFRLTVTDDESDTGFDEATVVVSASGGNLPPNVNNPGDQNDNESDAISLQINATDQSSNLTYSASNLPSNLSINSNTGLISGTLSQGQPSGAFLEENGLVIIEAESGTLEPAWSLTNLDNETGIIAGSNHFNDQNGGTIPYEITITTPGVYRFIWNSFYSGNSASDENDNWLRFPNDDDVWFLGYKNGPFTESAIIAAAQAGAANVVFPKGSSREGQGGTLNGSGGNGYFKIYKSSGGSEQYTWQSFTGDSQGFAVFVWFVNPGTYTMEISERSAGHAIDRVALYRVTASYTDAQLDAAPESPSSGGSQGAAANSPYNVMVTVTDDGVPQESTTIQFDWIVGTGGGNPNTQSVESFTLINADTDSDLFEITDGMQIQESTIQGLGLNVRANTNPTIVGSVSLSLTGPVSNTRPENGAPYALFGDSGGDYFAATFSVGNYTLSATPYPNPSLGGTPGQPLTVQFAIVAGGTARLPNSGLGEDGIEILLSPNPTSYLVDVVSTPRAAIEKVYIFDVAGRLVKSIDIDSQSTFDGQFSFDVLGIEDGIYVVQMWSAKTQKVSEHKLIIRK</sequence>
<reference evidence="4 5" key="1">
    <citation type="submission" date="2015-03" db="EMBL/GenBank/DDBJ databases">
        <title>Complete genome sequence of Muricauda lutaonensis CC-HSB-11T, isolated from a coastal hot spring.</title>
        <authorList>
            <person name="Kim K.M."/>
        </authorList>
    </citation>
    <scope>NUCLEOTIDE SEQUENCE [LARGE SCALE GENOMIC DNA]</scope>
    <source>
        <strain evidence="4 5">CC-HSB-11</strain>
    </source>
</reference>
<dbReference type="SUPFAM" id="SSF117281">
    <property type="entry name" value="Kelch motif"/>
    <property type="match status" value="3"/>
</dbReference>
<dbReference type="PATRIC" id="fig|516051.4.peg.2586"/>
<keyword evidence="1" id="KW-0732">Signal</keyword>
<dbReference type="SMART" id="SM00089">
    <property type="entry name" value="PKD"/>
    <property type="match status" value="4"/>
</dbReference>
<dbReference type="InterPro" id="IPR015919">
    <property type="entry name" value="Cadherin-like_sf"/>
</dbReference>
<feature type="domain" description="PKD" evidence="3">
    <location>
        <begin position="2164"/>
        <end position="2244"/>
    </location>
</feature>
<dbReference type="SUPFAM" id="SSF49313">
    <property type="entry name" value="Cadherin-like"/>
    <property type="match status" value="1"/>
</dbReference>
<dbReference type="RefSeq" id="WP_045802673.1">
    <property type="nucleotide sequence ID" value="NZ_CP011071.1"/>
</dbReference>
<evidence type="ECO:0000313" key="5">
    <source>
        <dbReference type="Proteomes" id="UP000032726"/>
    </source>
</evidence>
<dbReference type="InterPro" id="IPR000601">
    <property type="entry name" value="PKD_dom"/>
</dbReference>
<dbReference type="KEGG" id="mlt:VC82_2521"/>
<feature type="region of interest" description="Disordered" evidence="2">
    <location>
        <begin position="136"/>
        <end position="155"/>
    </location>
</feature>
<proteinExistence type="predicted"/>
<dbReference type="PANTHER" id="PTHR45632">
    <property type="entry name" value="LD33804P"/>
    <property type="match status" value="1"/>
</dbReference>
<dbReference type="Pfam" id="PF22352">
    <property type="entry name" value="K319L-like_PKD"/>
    <property type="match status" value="3"/>
</dbReference>
<dbReference type="EMBL" id="CP011071">
    <property type="protein sequence ID" value="AKA36093.1"/>
    <property type="molecule type" value="Genomic_DNA"/>
</dbReference>
<dbReference type="CDD" id="cd00146">
    <property type="entry name" value="PKD"/>
    <property type="match status" value="4"/>
</dbReference>
<dbReference type="Gene3D" id="2.60.40.10">
    <property type="entry name" value="Immunoglobulins"/>
    <property type="match status" value="5"/>
</dbReference>
<feature type="region of interest" description="Disordered" evidence="2">
    <location>
        <begin position="3014"/>
        <end position="3034"/>
    </location>
</feature>
<dbReference type="Pfam" id="PF01344">
    <property type="entry name" value="Kelch_1"/>
    <property type="match status" value="2"/>
</dbReference>
<dbReference type="Gene3D" id="2.120.10.80">
    <property type="entry name" value="Kelch-type beta propeller"/>
    <property type="match status" value="5"/>
</dbReference>
<evidence type="ECO:0000256" key="1">
    <source>
        <dbReference type="ARBA" id="ARBA00022729"/>
    </source>
</evidence>
<dbReference type="HOGENOM" id="CLU_224694_0_0_10"/>
<feature type="compositionally biased region" description="Polar residues" evidence="2">
    <location>
        <begin position="136"/>
        <end position="148"/>
    </location>
</feature>